<protein>
    <submittedName>
        <fullName evidence="5">Ribose 5-phosphate isomerase</fullName>
    </submittedName>
</protein>
<evidence type="ECO:0000256" key="3">
    <source>
        <dbReference type="PIRSR" id="PIRSR005384-1"/>
    </source>
</evidence>
<dbReference type="EMBL" id="CP011393">
    <property type="protein sequence ID" value="ANE40903.1"/>
    <property type="molecule type" value="Genomic_DNA"/>
</dbReference>
<feature type="binding site" evidence="4">
    <location>
        <position position="136"/>
    </location>
    <ligand>
        <name>D-ribulose 5-phosphate</name>
        <dbReference type="ChEBI" id="CHEBI:58121"/>
    </ligand>
</feature>
<feature type="active site" description="Proton acceptor" evidence="3">
    <location>
        <position position="65"/>
    </location>
</feature>
<proteinExistence type="inferred from homology"/>
<dbReference type="InterPro" id="IPR003500">
    <property type="entry name" value="RpiB_LacA_LacB"/>
</dbReference>
<sequence length="145" mass="16045">MKIAIGSDHAAFELKERVKEHLQKAGIEVIDCGTYSIESVDYPDYAKKVAEKVTSKECDFGILMCGTGIGMSIAANKVKGIRAALCLFPEMAAYARKHNNANILVLPGRLMGIELAKWTVDAFLNSSFEGGRHERRVKKIEELEK</sequence>
<dbReference type="GO" id="GO:0004751">
    <property type="term" value="F:ribose-5-phosphate isomerase activity"/>
    <property type="evidence" value="ECO:0007669"/>
    <property type="project" value="TreeGrafter"/>
</dbReference>
<dbReference type="InterPro" id="IPR004785">
    <property type="entry name" value="RpiB"/>
</dbReference>
<evidence type="ECO:0000313" key="5">
    <source>
        <dbReference type="EMBL" id="ANE40903.1"/>
    </source>
</evidence>
<dbReference type="AlphaFoldDB" id="A0A172T218"/>
<feature type="binding site" evidence="4">
    <location>
        <begin position="8"/>
        <end position="9"/>
    </location>
    <ligand>
        <name>D-ribulose 5-phosphate</name>
        <dbReference type="ChEBI" id="CHEBI:58121"/>
    </ligand>
</feature>
<name>A0A172T218_FERPE</name>
<feature type="binding site" evidence="4">
    <location>
        <position position="132"/>
    </location>
    <ligand>
        <name>D-ribulose 5-phosphate</name>
        <dbReference type="ChEBI" id="CHEBI:58121"/>
    </ligand>
</feature>
<dbReference type="PANTHER" id="PTHR30345:SF0">
    <property type="entry name" value="DNA DAMAGE-REPAIR_TOLERATION PROTEIN DRT102"/>
    <property type="match status" value="1"/>
</dbReference>
<dbReference type="Gene3D" id="3.40.1400.10">
    <property type="entry name" value="Sugar-phosphate isomerase, RpiB/LacA/LacB"/>
    <property type="match status" value="1"/>
</dbReference>
<feature type="binding site" evidence="4">
    <location>
        <begin position="66"/>
        <end position="70"/>
    </location>
    <ligand>
        <name>D-ribulose 5-phosphate</name>
        <dbReference type="ChEBI" id="CHEBI:58121"/>
    </ligand>
</feature>
<evidence type="ECO:0000256" key="1">
    <source>
        <dbReference type="ARBA" id="ARBA00008754"/>
    </source>
</evidence>
<dbReference type="PIRSF" id="PIRSF005384">
    <property type="entry name" value="RpiB_LacA_B"/>
    <property type="match status" value="1"/>
</dbReference>
<dbReference type="OrthoDB" id="1778624at2"/>
<accession>A0A172T218</accession>
<dbReference type="PANTHER" id="PTHR30345">
    <property type="entry name" value="RIBOSE-5-PHOSPHATE ISOMERASE B"/>
    <property type="match status" value="1"/>
</dbReference>
<dbReference type="SUPFAM" id="SSF89623">
    <property type="entry name" value="Ribose/Galactose isomerase RpiB/AlsB"/>
    <property type="match status" value="1"/>
</dbReference>
<dbReference type="NCBIfam" id="TIGR00689">
    <property type="entry name" value="rpiB_lacA_lacB"/>
    <property type="match status" value="1"/>
</dbReference>
<evidence type="ECO:0000256" key="4">
    <source>
        <dbReference type="PIRSR" id="PIRSR005384-2"/>
    </source>
</evidence>
<dbReference type="Pfam" id="PF02502">
    <property type="entry name" value="LacAB_rpiB"/>
    <property type="match status" value="1"/>
</dbReference>
<dbReference type="InterPro" id="IPR036569">
    <property type="entry name" value="RpiB_LacA_LacB_sf"/>
</dbReference>
<dbReference type="GO" id="GO:0009052">
    <property type="term" value="P:pentose-phosphate shunt, non-oxidative branch"/>
    <property type="evidence" value="ECO:0007669"/>
    <property type="project" value="TreeGrafter"/>
</dbReference>
<feature type="binding site" evidence="4">
    <location>
        <position position="99"/>
    </location>
    <ligand>
        <name>D-ribulose 5-phosphate</name>
        <dbReference type="ChEBI" id="CHEBI:58121"/>
    </ligand>
</feature>
<organism evidence="5 6">
    <name type="scientific">Fervidobacterium pennivorans</name>
    <dbReference type="NCBI Taxonomy" id="93466"/>
    <lineage>
        <taxon>Bacteria</taxon>
        <taxon>Thermotogati</taxon>
        <taxon>Thermotogota</taxon>
        <taxon>Thermotogae</taxon>
        <taxon>Thermotogales</taxon>
        <taxon>Fervidobacteriaceae</taxon>
        <taxon>Fervidobacterium</taxon>
    </lineage>
</organism>
<dbReference type="GO" id="GO:0019316">
    <property type="term" value="P:D-allose catabolic process"/>
    <property type="evidence" value="ECO:0007669"/>
    <property type="project" value="TreeGrafter"/>
</dbReference>
<feature type="active site" description="Proton donor" evidence="3">
    <location>
        <position position="98"/>
    </location>
</feature>
<evidence type="ECO:0000256" key="2">
    <source>
        <dbReference type="ARBA" id="ARBA00023235"/>
    </source>
</evidence>
<dbReference type="NCBIfam" id="NF004051">
    <property type="entry name" value="PRK05571.1"/>
    <property type="match status" value="1"/>
</dbReference>
<dbReference type="PATRIC" id="fig|93466.3.peg.447"/>
<reference evidence="5 6" key="1">
    <citation type="submission" date="2014-08" db="EMBL/GenBank/DDBJ databases">
        <title>Fervidobacterium pennivorans DYC genome.</title>
        <authorList>
            <person name="Wushke S."/>
        </authorList>
    </citation>
    <scope>NUCLEOTIDE SEQUENCE [LARGE SCALE GENOMIC DNA]</scope>
    <source>
        <strain evidence="5 6">DYC</strain>
    </source>
</reference>
<evidence type="ECO:0000313" key="6">
    <source>
        <dbReference type="Proteomes" id="UP000077096"/>
    </source>
</evidence>
<gene>
    <name evidence="5" type="ORF">JM64_01975</name>
</gene>
<dbReference type="NCBIfam" id="TIGR01120">
    <property type="entry name" value="rpiB"/>
    <property type="match status" value="1"/>
</dbReference>
<dbReference type="Proteomes" id="UP000077096">
    <property type="component" value="Chromosome"/>
</dbReference>
<keyword evidence="2 5" id="KW-0413">Isomerase</keyword>
<comment type="similarity">
    <text evidence="1">Belongs to the LacAB/RpiB family.</text>
</comment>
<feature type="binding site" evidence="4">
    <location>
        <position position="109"/>
    </location>
    <ligand>
        <name>D-ribulose 5-phosphate</name>
        <dbReference type="ChEBI" id="CHEBI:58121"/>
    </ligand>
</feature>
<dbReference type="KEGG" id="fng:JM64_01975"/>